<feature type="region of interest" description="Disordered" evidence="5">
    <location>
        <begin position="441"/>
        <end position="460"/>
    </location>
</feature>
<evidence type="ECO:0000256" key="5">
    <source>
        <dbReference type="SAM" id="MobiDB-lite"/>
    </source>
</evidence>
<comment type="similarity">
    <text evidence="1">Belongs to the IAP family.</text>
</comment>
<reference evidence="8" key="1">
    <citation type="submission" date="2025-08" db="UniProtKB">
        <authorList>
            <consortium name="RefSeq"/>
        </authorList>
    </citation>
    <scope>IDENTIFICATION</scope>
    <source>
        <tissue evidence="8">Thorax and Abdomen</tissue>
    </source>
</reference>
<gene>
    <name evidence="8" type="primary">LOC107219074</name>
</gene>
<evidence type="ECO:0000313" key="7">
    <source>
        <dbReference type="Proteomes" id="UP000829291"/>
    </source>
</evidence>
<dbReference type="CDD" id="cd16510">
    <property type="entry name" value="RING-HC_IAPs"/>
    <property type="match status" value="1"/>
</dbReference>
<keyword evidence="3" id="KW-0862">Zinc</keyword>
<name>A0ABM3GME8_NEOLC</name>
<evidence type="ECO:0000256" key="1">
    <source>
        <dbReference type="ARBA" id="ARBA00006672"/>
    </source>
</evidence>
<dbReference type="InterPro" id="IPR001841">
    <property type="entry name" value="Znf_RING"/>
</dbReference>
<dbReference type="PROSITE" id="PS50143">
    <property type="entry name" value="BIR_REPEAT_2"/>
    <property type="match status" value="2"/>
</dbReference>
<feature type="compositionally biased region" description="Low complexity" evidence="5">
    <location>
        <begin position="447"/>
        <end position="460"/>
    </location>
</feature>
<dbReference type="PANTHER" id="PTHR10044:SF174">
    <property type="entry name" value="DEATH-ASSOCIATED INHIBITOR OF APOPTOSIS 1"/>
    <property type="match status" value="1"/>
</dbReference>
<dbReference type="CDD" id="cd00022">
    <property type="entry name" value="BIR"/>
    <property type="match status" value="2"/>
</dbReference>
<keyword evidence="2 4" id="KW-0479">Metal-binding</keyword>
<dbReference type="Gene3D" id="3.30.40.10">
    <property type="entry name" value="Zinc/RING finger domain, C3HC4 (zinc finger)"/>
    <property type="match status" value="1"/>
</dbReference>
<evidence type="ECO:0000313" key="8">
    <source>
        <dbReference type="RefSeq" id="XP_046601453.1"/>
    </source>
</evidence>
<dbReference type="SUPFAM" id="SSF57924">
    <property type="entry name" value="Inhibitor of apoptosis (IAP) repeat"/>
    <property type="match status" value="2"/>
</dbReference>
<keyword evidence="2 4" id="KW-0863">Zinc-finger</keyword>
<organism evidence="7 8">
    <name type="scientific">Neodiprion lecontei</name>
    <name type="common">Redheaded pine sawfly</name>
    <dbReference type="NCBI Taxonomy" id="441921"/>
    <lineage>
        <taxon>Eukaryota</taxon>
        <taxon>Metazoa</taxon>
        <taxon>Ecdysozoa</taxon>
        <taxon>Arthropoda</taxon>
        <taxon>Hexapoda</taxon>
        <taxon>Insecta</taxon>
        <taxon>Pterygota</taxon>
        <taxon>Neoptera</taxon>
        <taxon>Endopterygota</taxon>
        <taxon>Hymenoptera</taxon>
        <taxon>Tenthredinoidea</taxon>
        <taxon>Diprionidae</taxon>
        <taxon>Diprioninae</taxon>
        <taxon>Neodiprion</taxon>
    </lineage>
</organism>
<dbReference type="SMART" id="SM00238">
    <property type="entry name" value="BIR"/>
    <property type="match status" value="2"/>
</dbReference>
<dbReference type="PANTHER" id="PTHR10044">
    <property type="entry name" value="INHIBITOR OF APOPTOSIS"/>
    <property type="match status" value="1"/>
</dbReference>
<evidence type="ECO:0000256" key="2">
    <source>
        <dbReference type="ARBA" id="ARBA00022771"/>
    </source>
</evidence>
<dbReference type="RefSeq" id="XP_046601453.1">
    <property type="nucleotide sequence ID" value="XM_046745497.1"/>
</dbReference>
<dbReference type="InterPro" id="IPR001370">
    <property type="entry name" value="BIR_rpt"/>
</dbReference>
<dbReference type="Gene3D" id="1.10.1170.10">
    <property type="entry name" value="Inhibitor Of Apoptosis Protein (2mihbC-IAP-1), Chain A"/>
    <property type="match status" value="2"/>
</dbReference>
<dbReference type="Pfam" id="PF13920">
    <property type="entry name" value="zf-C3HC4_3"/>
    <property type="match status" value="1"/>
</dbReference>
<dbReference type="PROSITE" id="PS50089">
    <property type="entry name" value="ZF_RING_2"/>
    <property type="match status" value="1"/>
</dbReference>
<proteinExistence type="inferred from homology"/>
<feature type="domain" description="RING-type" evidence="6">
    <location>
        <begin position="489"/>
        <end position="524"/>
    </location>
</feature>
<dbReference type="Proteomes" id="UP000829291">
    <property type="component" value="Chromosome 7"/>
</dbReference>
<dbReference type="Pfam" id="PF00653">
    <property type="entry name" value="BIR"/>
    <property type="match status" value="2"/>
</dbReference>
<dbReference type="InterPro" id="IPR050784">
    <property type="entry name" value="IAP"/>
</dbReference>
<evidence type="ECO:0000256" key="3">
    <source>
        <dbReference type="ARBA" id="ARBA00022833"/>
    </source>
</evidence>
<accession>A0ABM3GME8</accession>
<sequence length="536" mass="61176">MLRLITDTRTLRSVLSIPVDVGKTELKAIEHTEIFTQKPSRVNVRAVLQVHDFLSDSLNCSIVKRSRSLLVFASRQGRQLYTHTQTQLYRWLHTLSRLHEILNNRPRHRNSADSGKHHKDCLQHILCTFNCLQMTDCCQSRYGGYSAMNTPGFRDSRRCCQPPLPPLRCEPPDETDDRNDFRFESARRRSFANWPVRFMDPKRLAEAGFYYLNEGDKVRCFECKIEICKWVEGDDPQFEHQRWSERCRFVRRLPCGNVPYGTDGANIFSAPRTTDVCGPYGFNVESELGPNLSSSPPNLQHTVSTATLGSWGIGMPKEPKHPQYVSRDARLRTFNFWPKSMRQTKEELADAGFFYTGKGDQTLCYYCGGGLKDWEPTDNAWEQHAHWFSKCFYLFMVKGQAFIDQVKGLTREQPSAEEAQNLTLPNCIKKVERPIEAEPEEHCPIAETGESGESCSKSGSLELGPHKSEGSMHHNLENDEKRADDGRLCKICYTEELGVVFLPCGHMVACVKCAPSLTTCAVCRKPFTMTVRAYIS</sequence>
<dbReference type="InterPro" id="IPR013083">
    <property type="entry name" value="Znf_RING/FYVE/PHD"/>
</dbReference>
<evidence type="ECO:0000256" key="4">
    <source>
        <dbReference type="PROSITE-ProRule" id="PRU00175"/>
    </source>
</evidence>
<evidence type="ECO:0000259" key="6">
    <source>
        <dbReference type="PROSITE" id="PS50089"/>
    </source>
</evidence>
<protein>
    <submittedName>
        <fullName evidence="8">Death-associated inhibitor of apoptosis 1 isoform X1</fullName>
    </submittedName>
</protein>
<dbReference type="SMART" id="SM00184">
    <property type="entry name" value="RING"/>
    <property type="match status" value="1"/>
</dbReference>
<keyword evidence="7" id="KW-1185">Reference proteome</keyword>
<dbReference type="GeneID" id="107219074"/>